<keyword evidence="17" id="KW-0812">Transmembrane</keyword>
<dbReference type="EMBL" id="JABZMI010000207">
    <property type="protein sequence ID" value="MBF1165444.1"/>
    <property type="molecule type" value="Genomic_DNA"/>
</dbReference>
<keyword evidence="7" id="KW-0418">Kinase</keyword>
<dbReference type="SMART" id="SM00388">
    <property type="entry name" value="HisKA"/>
    <property type="match status" value="1"/>
</dbReference>
<name>A0A930BTL1_9RHOO</name>
<dbReference type="Pfam" id="PF02518">
    <property type="entry name" value="HATPase_c"/>
    <property type="match status" value="1"/>
</dbReference>
<feature type="transmembrane region" description="Helical" evidence="17">
    <location>
        <begin position="75"/>
        <end position="96"/>
    </location>
</feature>
<evidence type="ECO:0000259" key="18">
    <source>
        <dbReference type="PROSITE" id="PS50109"/>
    </source>
</evidence>
<evidence type="ECO:0000259" key="19">
    <source>
        <dbReference type="PROSITE" id="PS50110"/>
    </source>
</evidence>
<dbReference type="Pfam" id="PF00512">
    <property type="entry name" value="HisKA"/>
    <property type="match status" value="1"/>
</dbReference>
<dbReference type="SUPFAM" id="SSF47384">
    <property type="entry name" value="Homodimeric domain of signal transducing histidine kinase"/>
    <property type="match status" value="1"/>
</dbReference>
<feature type="modified residue" description="4-aspartylphosphate" evidence="14">
    <location>
        <position position="644"/>
    </location>
</feature>
<dbReference type="Pfam" id="PF00072">
    <property type="entry name" value="Response_reg"/>
    <property type="match status" value="1"/>
</dbReference>
<reference evidence="21" key="1">
    <citation type="submission" date="2020-04" db="EMBL/GenBank/DDBJ databases">
        <title>Deep metagenomics examines the oral microbiome during advanced dental caries in children, revealing novel taxa and co-occurrences with host molecules.</title>
        <authorList>
            <person name="Baker J.L."/>
            <person name="Morton J.T."/>
            <person name="Dinis M."/>
            <person name="Alvarez R."/>
            <person name="Tran N.C."/>
            <person name="Knight R."/>
            <person name="Edlund A."/>
        </authorList>
    </citation>
    <scope>NUCLEOTIDE SEQUENCE</scope>
    <source>
        <strain evidence="21">JCVI_32_bin.24</strain>
    </source>
</reference>
<proteinExistence type="predicted"/>
<dbReference type="PANTHER" id="PTHR45339">
    <property type="entry name" value="HYBRID SIGNAL TRANSDUCTION HISTIDINE KINASE J"/>
    <property type="match status" value="1"/>
</dbReference>
<dbReference type="InterPro" id="IPR003660">
    <property type="entry name" value="HAMP_dom"/>
</dbReference>
<dbReference type="InterPro" id="IPR036097">
    <property type="entry name" value="HisK_dim/P_sf"/>
</dbReference>
<organism evidence="21 22">
    <name type="scientific">Dechloromonas agitata</name>
    <dbReference type="NCBI Taxonomy" id="73030"/>
    <lineage>
        <taxon>Bacteria</taxon>
        <taxon>Pseudomonadati</taxon>
        <taxon>Pseudomonadota</taxon>
        <taxon>Betaproteobacteria</taxon>
        <taxon>Rhodocyclales</taxon>
        <taxon>Azonexaceae</taxon>
        <taxon>Dechloromonas</taxon>
    </lineage>
</organism>
<dbReference type="InterPro" id="IPR001789">
    <property type="entry name" value="Sig_transdc_resp-reg_receiver"/>
</dbReference>
<evidence type="ECO:0000256" key="8">
    <source>
        <dbReference type="ARBA" id="ARBA00022840"/>
    </source>
</evidence>
<dbReference type="CDD" id="cd00156">
    <property type="entry name" value="REC"/>
    <property type="match status" value="1"/>
</dbReference>
<keyword evidence="6" id="KW-0547">Nucleotide-binding</keyword>
<dbReference type="InterPro" id="IPR004358">
    <property type="entry name" value="Sig_transdc_His_kin-like_C"/>
</dbReference>
<evidence type="ECO:0000256" key="13">
    <source>
        <dbReference type="ARBA" id="ARBA00070152"/>
    </source>
</evidence>
<evidence type="ECO:0000256" key="12">
    <source>
        <dbReference type="ARBA" id="ARBA00068150"/>
    </source>
</evidence>
<sequence length="721" mass="78234">MLIQGKRTGESTGRERRVSLRKALLSVLLALGGMHGMITLATFVALSAYDDAHEAATHRQESLELMVEVRREVDLLSRLVASYVATANPRFLIYYYDVLAIREGSKPALQGVTAAYWEEVVGGTRPYVPPPPGPGVPLPERAGRLGFDAVEQALLLRVFRISDDMKEVEQIAFAATQGLYDPVKGEMVSETEPHPEFAGRLLHESRYLKLRADLAIAVAELSAQVDRRTRDSLVKAGDKLQRWIVIALGFLIGAIAVLVFGYYYLRRHLLAPLTAMHHTAIVLAEKSFGERIGDVQGVEEVHALANTIDSMASAIEADLEQRETAQRALREARARAEVAAEAKAIFLANMSHEIRTPMNAIIGMAYLALKSGLPPRQHDYVSKIHTAARSLLGILNDILDYSKIEAGKVVLEAVPFDLEAVIQNALFMVQEKVESKGLELILDFRPVHSLHQVVGDPLRLGQVLINLLSNAVKFTEHGHVRLQVLATGGDDQTVTIDFRVEDTGIGMSVEQMGRLFSEFSQADGSTTRKYGGTGLGLAISKRLVGAMHSDLQAESRLGEGSVFHFTLRLPVVKDADEEAPAAQPLAGRRALVVDDYLPAQQSMSELLATLGCSRVEGAANGEAALARLLADDAAALGYDLLVIDWTLPDMTGSELVRRLQATGRAMPGTVVVVSASDPAVLRQDDLPPAVSDVVQKPLQPKDLRQLGGAAPGRREAAPALS</sequence>
<dbReference type="SMART" id="SM00387">
    <property type="entry name" value="HATPase_c"/>
    <property type="match status" value="1"/>
</dbReference>
<dbReference type="InterPro" id="IPR003594">
    <property type="entry name" value="HATPase_dom"/>
</dbReference>
<dbReference type="PROSITE" id="PS50109">
    <property type="entry name" value="HIS_KIN"/>
    <property type="match status" value="1"/>
</dbReference>
<dbReference type="SMART" id="SM00448">
    <property type="entry name" value="REC"/>
    <property type="match status" value="1"/>
</dbReference>
<dbReference type="Proteomes" id="UP000718593">
    <property type="component" value="Unassembled WGS sequence"/>
</dbReference>
<dbReference type="Gene3D" id="3.40.50.2300">
    <property type="match status" value="1"/>
</dbReference>
<evidence type="ECO:0000256" key="9">
    <source>
        <dbReference type="ARBA" id="ARBA00023012"/>
    </source>
</evidence>
<comment type="catalytic activity">
    <reaction evidence="1">
        <text>ATP + protein L-histidine = ADP + protein N-phospho-L-histidine.</text>
        <dbReference type="EC" id="2.7.13.3"/>
    </reaction>
</comment>
<evidence type="ECO:0000256" key="4">
    <source>
        <dbReference type="ARBA" id="ARBA00022553"/>
    </source>
</evidence>
<dbReference type="GO" id="GO:0005524">
    <property type="term" value="F:ATP binding"/>
    <property type="evidence" value="ECO:0007669"/>
    <property type="project" value="UniProtKB-KW"/>
</dbReference>
<dbReference type="Gene3D" id="3.30.565.10">
    <property type="entry name" value="Histidine kinase-like ATPase, C-terminal domain"/>
    <property type="match status" value="1"/>
</dbReference>
<dbReference type="GO" id="GO:0000155">
    <property type="term" value="F:phosphorelay sensor kinase activity"/>
    <property type="evidence" value="ECO:0007669"/>
    <property type="project" value="InterPro"/>
</dbReference>
<feature type="coiled-coil region" evidence="15">
    <location>
        <begin position="315"/>
        <end position="342"/>
    </location>
</feature>
<dbReference type="EC" id="2.7.13.3" evidence="3"/>
<dbReference type="PROSITE" id="PS50110">
    <property type="entry name" value="RESPONSE_REGULATORY"/>
    <property type="match status" value="1"/>
</dbReference>
<evidence type="ECO:0000259" key="20">
    <source>
        <dbReference type="PROSITE" id="PS50885"/>
    </source>
</evidence>
<comment type="subcellular location">
    <subcellularLocation>
        <location evidence="2">Membrane</location>
    </subcellularLocation>
</comment>
<feature type="region of interest" description="Disordered" evidence="16">
    <location>
        <begin position="683"/>
        <end position="721"/>
    </location>
</feature>
<keyword evidence="17" id="KW-1133">Transmembrane helix</keyword>
<dbReference type="Gene3D" id="1.10.287.130">
    <property type="match status" value="1"/>
</dbReference>
<evidence type="ECO:0000256" key="10">
    <source>
        <dbReference type="ARBA" id="ARBA00058004"/>
    </source>
</evidence>
<dbReference type="AlphaFoldDB" id="A0A930BTL1"/>
<evidence type="ECO:0000256" key="1">
    <source>
        <dbReference type="ARBA" id="ARBA00000085"/>
    </source>
</evidence>
<evidence type="ECO:0000256" key="14">
    <source>
        <dbReference type="PROSITE-ProRule" id="PRU00169"/>
    </source>
</evidence>
<evidence type="ECO:0000256" key="7">
    <source>
        <dbReference type="ARBA" id="ARBA00022777"/>
    </source>
</evidence>
<comment type="caution">
    <text evidence="21">The sequence shown here is derived from an EMBL/GenBank/DDBJ whole genome shotgun (WGS) entry which is preliminary data.</text>
</comment>
<dbReference type="PROSITE" id="PS50885">
    <property type="entry name" value="HAMP"/>
    <property type="match status" value="1"/>
</dbReference>
<feature type="compositionally biased region" description="Basic and acidic residues" evidence="16">
    <location>
        <begin position="712"/>
        <end position="721"/>
    </location>
</feature>
<keyword evidence="4 14" id="KW-0597">Phosphoprotein</keyword>
<evidence type="ECO:0000256" key="17">
    <source>
        <dbReference type="SAM" id="Phobius"/>
    </source>
</evidence>
<evidence type="ECO:0000256" key="15">
    <source>
        <dbReference type="SAM" id="Coils"/>
    </source>
</evidence>
<dbReference type="InterPro" id="IPR005467">
    <property type="entry name" value="His_kinase_dom"/>
</dbReference>
<evidence type="ECO:0000313" key="22">
    <source>
        <dbReference type="Proteomes" id="UP000718593"/>
    </source>
</evidence>
<dbReference type="PANTHER" id="PTHR45339:SF1">
    <property type="entry name" value="HYBRID SIGNAL TRANSDUCTION HISTIDINE KINASE J"/>
    <property type="match status" value="1"/>
</dbReference>
<evidence type="ECO:0000256" key="3">
    <source>
        <dbReference type="ARBA" id="ARBA00012438"/>
    </source>
</evidence>
<keyword evidence="9" id="KW-0902">Two-component regulatory system</keyword>
<dbReference type="GO" id="GO:0016020">
    <property type="term" value="C:membrane"/>
    <property type="evidence" value="ECO:0007669"/>
    <property type="project" value="UniProtKB-SubCell"/>
</dbReference>
<comment type="function">
    <text evidence="10">Member of the two-component regulatory system BvgS/BvgA. Phosphorylates BvgA via a four-step phosphorelay in response to environmental signals.</text>
</comment>
<evidence type="ECO:0000256" key="6">
    <source>
        <dbReference type="ARBA" id="ARBA00022741"/>
    </source>
</evidence>
<feature type="domain" description="Response regulatory" evidence="19">
    <location>
        <begin position="589"/>
        <end position="711"/>
    </location>
</feature>
<feature type="domain" description="HAMP" evidence="20">
    <location>
        <begin position="267"/>
        <end position="320"/>
    </location>
</feature>
<dbReference type="InterPro" id="IPR003661">
    <property type="entry name" value="HisK_dim/P_dom"/>
</dbReference>
<feature type="transmembrane region" description="Helical" evidence="17">
    <location>
        <begin position="23"/>
        <end position="49"/>
    </location>
</feature>
<dbReference type="SUPFAM" id="SSF52172">
    <property type="entry name" value="CheY-like"/>
    <property type="match status" value="1"/>
</dbReference>
<accession>A0A930BTL1</accession>
<keyword evidence="5" id="KW-0808">Transferase</keyword>
<evidence type="ECO:0000256" key="2">
    <source>
        <dbReference type="ARBA" id="ARBA00004370"/>
    </source>
</evidence>
<dbReference type="Gene3D" id="6.10.340.10">
    <property type="match status" value="1"/>
</dbReference>
<evidence type="ECO:0000256" key="11">
    <source>
        <dbReference type="ARBA" id="ARBA00064003"/>
    </source>
</evidence>
<dbReference type="FunFam" id="1.10.287.130:FF:000002">
    <property type="entry name" value="Two-component osmosensing histidine kinase"/>
    <property type="match status" value="1"/>
</dbReference>
<feature type="non-terminal residue" evidence="21">
    <location>
        <position position="721"/>
    </location>
</feature>
<gene>
    <name evidence="21" type="ORF">HXL68_10420</name>
</gene>
<dbReference type="SUPFAM" id="SSF55874">
    <property type="entry name" value="ATPase domain of HSP90 chaperone/DNA topoisomerase II/histidine kinase"/>
    <property type="match status" value="1"/>
</dbReference>
<feature type="domain" description="Histidine kinase" evidence="18">
    <location>
        <begin position="349"/>
        <end position="571"/>
    </location>
</feature>
<dbReference type="InterPro" id="IPR011006">
    <property type="entry name" value="CheY-like_superfamily"/>
</dbReference>
<comment type="subunit">
    <text evidence="11">At low DSF concentrations, interacts with RpfF.</text>
</comment>
<dbReference type="PRINTS" id="PR00344">
    <property type="entry name" value="BCTRLSENSOR"/>
</dbReference>
<dbReference type="InterPro" id="IPR036890">
    <property type="entry name" value="HATPase_C_sf"/>
</dbReference>
<keyword evidence="8" id="KW-0067">ATP-binding</keyword>
<dbReference type="CDD" id="cd16922">
    <property type="entry name" value="HATPase_EvgS-ArcB-TorS-like"/>
    <property type="match status" value="1"/>
</dbReference>
<dbReference type="FunFam" id="3.30.565.10:FF:000010">
    <property type="entry name" value="Sensor histidine kinase RcsC"/>
    <property type="match status" value="1"/>
</dbReference>
<keyword evidence="15" id="KW-0175">Coiled coil</keyword>
<protein>
    <recommendedName>
        <fullName evidence="12">Sensory/regulatory protein RpfC</fullName>
        <ecNumber evidence="3">2.7.13.3</ecNumber>
    </recommendedName>
    <alternativeName>
        <fullName evidence="13">Virulence sensor protein BvgS</fullName>
    </alternativeName>
</protein>
<evidence type="ECO:0000313" key="21">
    <source>
        <dbReference type="EMBL" id="MBF1165444.1"/>
    </source>
</evidence>
<dbReference type="CDD" id="cd00082">
    <property type="entry name" value="HisKA"/>
    <property type="match status" value="1"/>
</dbReference>
<keyword evidence="17" id="KW-0472">Membrane</keyword>
<evidence type="ECO:0000256" key="5">
    <source>
        <dbReference type="ARBA" id="ARBA00022679"/>
    </source>
</evidence>
<evidence type="ECO:0000256" key="16">
    <source>
        <dbReference type="SAM" id="MobiDB-lite"/>
    </source>
</evidence>
<feature type="transmembrane region" description="Helical" evidence="17">
    <location>
        <begin position="243"/>
        <end position="265"/>
    </location>
</feature>